<gene>
    <name evidence="9" type="primary">cbrC</name>
    <name evidence="9" type="ORF">VTAP4600_A3477</name>
</gene>
<accession>A0A2N8ZHN3</accession>
<evidence type="ECO:0000256" key="6">
    <source>
        <dbReference type="ARBA" id="ARBA00022989"/>
    </source>
</evidence>
<feature type="transmembrane region" description="Helical" evidence="8">
    <location>
        <begin position="162"/>
        <end position="183"/>
    </location>
</feature>
<keyword evidence="3" id="KW-0813">Transport</keyword>
<dbReference type="Gene3D" id="1.10.3470.10">
    <property type="entry name" value="ABC transporter involved in vitamin B12 uptake, BtuC"/>
    <property type="match status" value="1"/>
</dbReference>
<reference evidence="9 10" key="1">
    <citation type="submission" date="2017-10" db="EMBL/GenBank/DDBJ databases">
        <authorList>
            <person name="Banno H."/>
            <person name="Chua N.-H."/>
        </authorList>
    </citation>
    <scope>NUCLEOTIDE SEQUENCE [LARGE SCALE GENOMIC DNA]</scope>
    <source>
        <strain evidence="9">Vibrio tapetis CECT4600</strain>
    </source>
</reference>
<keyword evidence="7 8" id="KW-0472">Membrane</keyword>
<dbReference type="Pfam" id="PF01032">
    <property type="entry name" value="FecCD"/>
    <property type="match status" value="1"/>
</dbReference>
<dbReference type="GO" id="GO:0033214">
    <property type="term" value="P:siderophore-iron import into cell"/>
    <property type="evidence" value="ECO:0007669"/>
    <property type="project" value="TreeGrafter"/>
</dbReference>
<sequence length="343" mass="36653">MNKHIVMRTSWLSFSVMPKSIFAVLVILAITCVTILASLSLGSQWLSPSSVLSELFLNTHLDNHIILDTFRLPRTLMAVIVGAALGTSGLILQSVIRNPLASPDVVGMTSGASAFAIAFLAFFHPHYSIDWLPVFAIAGALLATGLVYLLAWRNGVNPMRMILVGIGISAVMGAVSTFIIAISPTTTSISAYIWLTGSVYGASWCDVKSLLPWLSVSLVVALFFVRHVNALELGDNLATGLGVSVQKTRLVLILLSVTLAAPAIAYVGTIGFVGLIAPHIARRLVVRSFVLLMPVSAFVGSCLVVLADLCGRMLFQPLDVPAGVFVSAIGAPFFVYLLFRQRL</sequence>
<dbReference type="CDD" id="cd06550">
    <property type="entry name" value="TM_ABC_iron-siderophores_like"/>
    <property type="match status" value="1"/>
</dbReference>
<evidence type="ECO:0000313" key="10">
    <source>
        <dbReference type="Proteomes" id="UP000235828"/>
    </source>
</evidence>
<organism evidence="9 10">
    <name type="scientific">Vibrio tapetis subsp. tapetis</name>
    <dbReference type="NCBI Taxonomy" id="1671868"/>
    <lineage>
        <taxon>Bacteria</taxon>
        <taxon>Pseudomonadati</taxon>
        <taxon>Pseudomonadota</taxon>
        <taxon>Gammaproteobacteria</taxon>
        <taxon>Vibrionales</taxon>
        <taxon>Vibrionaceae</taxon>
        <taxon>Vibrio</taxon>
    </lineage>
</organism>
<dbReference type="GO" id="GO:0022857">
    <property type="term" value="F:transmembrane transporter activity"/>
    <property type="evidence" value="ECO:0007669"/>
    <property type="project" value="InterPro"/>
</dbReference>
<keyword evidence="4" id="KW-1003">Cell membrane</keyword>
<feature type="transmembrane region" description="Helical" evidence="8">
    <location>
        <begin position="189"/>
        <end position="205"/>
    </location>
</feature>
<name>A0A2N8ZHN3_9VIBR</name>
<dbReference type="AlphaFoldDB" id="A0A2N8ZHN3"/>
<dbReference type="InterPro" id="IPR000522">
    <property type="entry name" value="ABC_transptr_permease_BtuC"/>
</dbReference>
<comment type="similarity">
    <text evidence="2">Belongs to the binding-protein-dependent transport system permease family. FecCD subfamily.</text>
</comment>
<feature type="transmembrane region" description="Helical" evidence="8">
    <location>
        <begin position="210"/>
        <end position="230"/>
    </location>
</feature>
<dbReference type="KEGG" id="vta:A3477"/>
<feature type="transmembrane region" description="Helical" evidence="8">
    <location>
        <begin position="250"/>
        <end position="277"/>
    </location>
</feature>
<evidence type="ECO:0000256" key="5">
    <source>
        <dbReference type="ARBA" id="ARBA00022692"/>
    </source>
</evidence>
<dbReference type="PANTHER" id="PTHR30472:SF24">
    <property type="entry name" value="FERRIC ENTEROBACTIN TRANSPORT SYSTEM PERMEASE PROTEIN FEPG"/>
    <property type="match status" value="1"/>
</dbReference>
<evidence type="ECO:0000256" key="2">
    <source>
        <dbReference type="ARBA" id="ARBA00007935"/>
    </source>
</evidence>
<feature type="transmembrane region" description="Helical" evidence="8">
    <location>
        <begin position="105"/>
        <end position="125"/>
    </location>
</feature>
<evidence type="ECO:0000313" key="9">
    <source>
        <dbReference type="EMBL" id="SON51424.1"/>
    </source>
</evidence>
<proteinExistence type="inferred from homology"/>
<evidence type="ECO:0000256" key="8">
    <source>
        <dbReference type="SAM" id="Phobius"/>
    </source>
</evidence>
<dbReference type="FunFam" id="1.10.3470.10:FF:000001">
    <property type="entry name" value="Vitamin B12 ABC transporter permease BtuC"/>
    <property type="match status" value="1"/>
</dbReference>
<feature type="transmembrane region" description="Helical" evidence="8">
    <location>
        <begin position="131"/>
        <end position="150"/>
    </location>
</feature>
<protein>
    <submittedName>
        <fullName evidence="9">Achromobactin transport system permease protein CbrC</fullName>
    </submittedName>
</protein>
<keyword evidence="10" id="KW-1185">Reference proteome</keyword>
<feature type="transmembrane region" description="Helical" evidence="8">
    <location>
        <begin position="21"/>
        <end position="46"/>
    </location>
</feature>
<feature type="transmembrane region" description="Helical" evidence="8">
    <location>
        <begin position="289"/>
        <end position="314"/>
    </location>
</feature>
<feature type="transmembrane region" description="Helical" evidence="8">
    <location>
        <begin position="320"/>
        <end position="339"/>
    </location>
</feature>
<comment type="subcellular location">
    <subcellularLocation>
        <location evidence="1">Cell membrane</location>
        <topology evidence="1">Multi-pass membrane protein</topology>
    </subcellularLocation>
</comment>
<dbReference type="EMBL" id="LT960611">
    <property type="protein sequence ID" value="SON51424.1"/>
    <property type="molecule type" value="Genomic_DNA"/>
</dbReference>
<dbReference type="RefSeq" id="WP_197708648.1">
    <property type="nucleotide sequence ID" value="NZ_LT960611.1"/>
</dbReference>
<keyword evidence="6 8" id="KW-1133">Transmembrane helix</keyword>
<dbReference type="SUPFAM" id="SSF81345">
    <property type="entry name" value="ABC transporter involved in vitamin B12 uptake, BtuC"/>
    <property type="match status" value="1"/>
</dbReference>
<keyword evidence="5 8" id="KW-0812">Transmembrane</keyword>
<dbReference type="GO" id="GO:0005886">
    <property type="term" value="C:plasma membrane"/>
    <property type="evidence" value="ECO:0007669"/>
    <property type="project" value="UniProtKB-SubCell"/>
</dbReference>
<dbReference type="Proteomes" id="UP000235828">
    <property type="component" value="Chromosome A"/>
</dbReference>
<evidence type="ECO:0000256" key="4">
    <source>
        <dbReference type="ARBA" id="ARBA00022475"/>
    </source>
</evidence>
<feature type="transmembrane region" description="Helical" evidence="8">
    <location>
        <begin position="76"/>
        <end position="96"/>
    </location>
</feature>
<dbReference type="InterPro" id="IPR037294">
    <property type="entry name" value="ABC_BtuC-like"/>
</dbReference>
<evidence type="ECO:0000256" key="1">
    <source>
        <dbReference type="ARBA" id="ARBA00004651"/>
    </source>
</evidence>
<evidence type="ECO:0000256" key="3">
    <source>
        <dbReference type="ARBA" id="ARBA00022448"/>
    </source>
</evidence>
<dbReference type="PANTHER" id="PTHR30472">
    <property type="entry name" value="FERRIC ENTEROBACTIN TRANSPORT SYSTEM PERMEASE PROTEIN"/>
    <property type="match status" value="1"/>
</dbReference>
<evidence type="ECO:0000256" key="7">
    <source>
        <dbReference type="ARBA" id="ARBA00023136"/>
    </source>
</evidence>